<keyword evidence="1" id="KW-0732">Signal</keyword>
<name>A0A2M4CBP8_9DIPT</name>
<evidence type="ECO:0000313" key="2">
    <source>
        <dbReference type="EMBL" id="MBW62763.1"/>
    </source>
</evidence>
<reference evidence="2" key="1">
    <citation type="submission" date="2018-01" db="EMBL/GenBank/DDBJ databases">
        <title>An insight into the sialome of Amazonian anophelines.</title>
        <authorList>
            <person name="Ribeiro J.M."/>
            <person name="Scarpassa V."/>
            <person name="Calvo E."/>
        </authorList>
    </citation>
    <scope>NUCLEOTIDE SEQUENCE</scope>
    <source>
        <tissue evidence="2">Salivary glands</tissue>
    </source>
</reference>
<feature type="chain" id="PRO_5014695182" evidence="1">
    <location>
        <begin position="23"/>
        <end position="79"/>
    </location>
</feature>
<organism evidence="2">
    <name type="scientific">Anopheles marajoara</name>
    <dbReference type="NCBI Taxonomy" id="58244"/>
    <lineage>
        <taxon>Eukaryota</taxon>
        <taxon>Metazoa</taxon>
        <taxon>Ecdysozoa</taxon>
        <taxon>Arthropoda</taxon>
        <taxon>Hexapoda</taxon>
        <taxon>Insecta</taxon>
        <taxon>Pterygota</taxon>
        <taxon>Neoptera</taxon>
        <taxon>Endopterygota</taxon>
        <taxon>Diptera</taxon>
        <taxon>Nematocera</taxon>
        <taxon>Culicoidea</taxon>
        <taxon>Culicidae</taxon>
        <taxon>Anophelinae</taxon>
        <taxon>Anopheles</taxon>
    </lineage>
</organism>
<feature type="signal peptide" evidence="1">
    <location>
        <begin position="1"/>
        <end position="22"/>
    </location>
</feature>
<evidence type="ECO:0000256" key="1">
    <source>
        <dbReference type="SAM" id="SignalP"/>
    </source>
</evidence>
<dbReference type="EMBL" id="GGFJ01013622">
    <property type="protein sequence ID" value="MBW62763.1"/>
    <property type="molecule type" value="Transcribed_RNA"/>
</dbReference>
<protein>
    <submittedName>
        <fullName evidence="2">Putative secreted protein</fullName>
    </submittedName>
</protein>
<accession>A0A2M4CBP8</accession>
<sequence length="79" mass="8775">MPDLLTCLTLMLILVLSRYSWIELQNETLWHSCHRRIQTFAIPLSLLCCSIAAVENGVCDRKCCSSSGASKTENTRGTA</sequence>
<dbReference type="AlphaFoldDB" id="A0A2M4CBP8"/>
<proteinExistence type="predicted"/>